<accession>A0A1G4RGC5</accession>
<reference evidence="13" key="1">
    <citation type="submission" date="2016-10" db="EMBL/GenBank/DDBJ databases">
        <authorList>
            <person name="Varghese N."/>
            <person name="Submissions S."/>
        </authorList>
    </citation>
    <scope>NUCLEOTIDE SEQUENCE [LARGE SCALE GENOMIC DNA]</scope>
    <source>
        <strain evidence="13">CGMCC 1.3431</strain>
    </source>
</reference>
<dbReference type="GO" id="GO:0012505">
    <property type="term" value="C:endomembrane system"/>
    <property type="evidence" value="ECO:0007669"/>
    <property type="project" value="UniProtKB-SubCell"/>
</dbReference>
<feature type="domain" description="RCK N-terminal" evidence="11">
    <location>
        <begin position="431"/>
        <end position="548"/>
    </location>
</feature>
<dbReference type="GO" id="GO:0006813">
    <property type="term" value="P:potassium ion transport"/>
    <property type="evidence" value="ECO:0007669"/>
    <property type="project" value="UniProtKB-KW"/>
</dbReference>
<keyword evidence="8" id="KW-0406">Ion transport</keyword>
<dbReference type="PROSITE" id="PS51201">
    <property type="entry name" value="RCK_N"/>
    <property type="match status" value="1"/>
</dbReference>
<protein>
    <submittedName>
        <fullName evidence="12">Monovalent cation:H+ antiporter-2, CPA2 family</fullName>
    </submittedName>
</protein>
<evidence type="ECO:0000256" key="4">
    <source>
        <dbReference type="ARBA" id="ARBA00022538"/>
    </source>
</evidence>
<dbReference type="GO" id="GO:0015297">
    <property type="term" value="F:antiporter activity"/>
    <property type="evidence" value="ECO:0007669"/>
    <property type="project" value="UniProtKB-KW"/>
</dbReference>
<evidence type="ECO:0000256" key="9">
    <source>
        <dbReference type="ARBA" id="ARBA00023136"/>
    </source>
</evidence>
<evidence type="ECO:0000256" key="2">
    <source>
        <dbReference type="ARBA" id="ARBA00022448"/>
    </source>
</evidence>
<dbReference type="InterPro" id="IPR036291">
    <property type="entry name" value="NAD(P)-bd_dom_sf"/>
</dbReference>
<dbReference type="AlphaFoldDB" id="A0A1G4RGC5"/>
<keyword evidence="5 10" id="KW-0812">Transmembrane</keyword>
<dbReference type="InterPro" id="IPR003148">
    <property type="entry name" value="RCK_N"/>
</dbReference>
<dbReference type="Pfam" id="PF02254">
    <property type="entry name" value="TrkA_N"/>
    <property type="match status" value="1"/>
</dbReference>
<dbReference type="Proteomes" id="UP000199150">
    <property type="component" value="Unassembled WGS sequence"/>
</dbReference>
<dbReference type="InterPro" id="IPR006153">
    <property type="entry name" value="Cation/H_exchanger_TM"/>
</dbReference>
<feature type="transmembrane region" description="Helical" evidence="10">
    <location>
        <begin position="20"/>
        <end position="38"/>
    </location>
</feature>
<evidence type="ECO:0000256" key="5">
    <source>
        <dbReference type="ARBA" id="ARBA00022692"/>
    </source>
</evidence>
<dbReference type="FunFam" id="3.40.50.720:FF:000036">
    <property type="entry name" value="Glutathione-regulated potassium-efflux system protein KefB"/>
    <property type="match status" value="1"/>
</dbReference>
<dbReference type="InterPro" id="IPR038770">
    <property type="entry name" value="Na+/solute_symporter_sf"/>
</dbReference>
<evidence type="ECO:0000256" key="3">
    <source>
        <dbReference type="ARBA" id="ARBA00022449"/>
    </source>
</evidence>
<evidence type="ECO:0000256" key="7">
    <source>
        <dbReference type="ARBA" id="ARBA00022989"/>
    </source>
</evidence>
<feature type="transmembrane region" description="Helical" evidence="10">
    <location>
        <begin position="207"/>
        <end position="225"/>
    </location>
</feature>
<dbReference type="SUPFAM" id="SSF51735">
    <property type="entry name" value="NAD(P)-binding Rossmann-fold domains"/>
    <property type="match status" value="1"/>
</dbReference>
<keyword evidence="6" id="KW-0630">Potassium</keyword>
<feature type="transmembrane region" description="Helical" evidence="10">
    <location>
        <begin position="45"/>
        <end position="65"/>
    </location>
</feature>
<feature type="transmembrane region" description="Helical" evidence="10">
    <location>
        <begin position="112"/>
        <end position="133"/>
    </location>
</feature>
<keyword evidence="7 10" id="KW-1133">Transmembrane helix</keyword>
<evidence type="ECO:0000256" key="1">
    <source>
        <dbReference type="ARBA" id="ARBA00004127"/>
    </source>
</evidence>
<evidence type="ECO:0000313" key="12">
    <source>
        <dbReference type="EMBL" id="SCW55249.1"/>
    </source>
</evidence>
<feature type="transmembrane region" description="Helical" evidence="10">
    <location>
        <begin position="388"/>
        <end position="406"/>
    </location>
</feature>
<dbReference type="PANTHER" id="PTHR46157:SF4">
    <property type="entry name" value="K(+) EFFLUX ANTIPORTER 3, CHLOROPLASTIC"/>
    <property type="match status" value="1"/>
</dbReference>
<feature type="transmembrane region" description="Helical" evidence="10">
    <location>
        <begin position="174"/>
        <end position="201"/>
    </location>
</feature>
<evidence type="ECO:0000256" key="8">
    <source>
        <dbReference type="ARBA" id="ARBA00023065"/>
    </source>
</evidence>
<keyword evidence="4" id="KW-0633">Potassium transport</keyword>
<dbReference type="EMBL" id="FMTS01000002">
    <property type="protein sequence ID" value="SCW55249.1"/>
    <property type="molecule type" value="Genomic_DNA"/>
</dbReference>
<feature type="transmembrane region" description="Helical" evidence="10">
    <location>
        <begin position="246"/>
        <end position="279"/>
    </location>
</feature>
<dbReference type="GO" id="GO:1902600">
    <property type="term" value="P:proton transmembrane transport"/>
    <property type="evidence" value="ECO:0007669"/>
    <property type="project" value="InterPro"/>
</dbReference>
<evidence type="ECO:0000256" key="10">
    <source>
        <dbReference type="SAM" id="Phobius"/>
    </source>
</evidence>
<dbReference type="GO" id="GO:0005886">
    <property type="term" value="C:plasma membrane"/>
    <property type="evidence" value="ECO:0007669"/>
    <property type="project" value="TreeGrafter"/>
</dbReference>
<evidence type="ECO:0000256" key="6">
    <source>
        <dbReference type="ARBA" id="ARBA00022958"/>
    </source>
</evidence>
<gene>
    <name evidence="12" type="ORF">SAMN02927928_1843</name>
</gene>
<evidence type="ECO:0000259" key="11">
    <source>
        <dbReference type="PROSITE" id="PS51201"/>
    </source>
</evidence>
<dbReference type="Pfam" id="PF00999">
    <property type="entry name" value="Na_H_Exchanger"/>
    <property type="match status" value="1"/>
</dbReference>
<keyword evidence="13" id="KW-1185">Reference proteome</keyword>
<dbReference type="Gene3D" id="3.40.50.720">
    <property type="entry name" value="NAD(P)-binding Rossmann-like Domain"/>
    <property type="match status" value="1"/>
</dbReference>
<evidence type="ECO:0000313" key="13">
    <source>
        <dbReference type="Proteomes" id="UP000199150"/>
    </source>
</evidence>
<dbReference type="STRING" id="260084.SAMN02927928_1843"/>
<name>A0A1G4RGC5_9CAUL</name>
<organism evidence="12 13">
    <name type="scientific">Asticcacaulis taihuensis</name>
    <dbReference type="NCBI Taxonomy" id="260084"/>
    <lineage>
        <taxon>Bacteria</taxon>
        <taxon>Pseudomonadati</taxon>
        <taxon>Pseudomonadota</taxon>
        <taxon>Alphaproteobacteria</taxon>
        <taxon>Caulobacterales</taxon>
        <taxon>Caulobacteraceae</taxon>
        <taxon>Asticcacaulis</taxon>
    </lineage>
</organism>
<keyword evidence="9 10" id="KW-0472">Membrane</keyword>
<sequence>MSAIAKETLAPVLNAEAQGYYIFIIVFLLASAVVVPIFQRYKVSSVLGFLLIGVLLGPDVMGRLATAWPVLDAFSVMRSHTVHQLAELGVVFLLFTIGLELTFERLKSMRRLVFGLGALQVVLCALALTGLFLLIGRSFISSVALGMALALSSTAVVIPVLADRKALKTASGRSVFAVLLAQDIAVAPILITVVMLAGGAAGDGRSLSGLLALIPALIGIGILVIGGRWLLRPLFNTVAFSRSRELFMAACLLCVLVAGQISVMAGLSMGLGAFVAGVLLAETEYRREIENMVEPFKGLLLGLFFVTVGARLEVAAVISQPMLVFGLAAVLIAIKMAVIYPVARLFGLINRSAIETAAVLGPAGEFAFVIIDQAIGHKVLNAEFGQTVILASIISLFCIPFLAAGAGRLSKALAKNGEAPTSVAPDVVSEAAKVIVVGFGRVGELVTDMLKLHNIDYMVVDINPQVTQRARAQHIEAWYGDASAAEFLHSLGIERARAVVVTASNPAFTDEVVKAVRAMRADVHIIARARDAAHAQRLYQMGATDAVPETIEASLQLAENTLIDLGVPMGLVLASVHERRDVFRKMFGIRKPEAPVRPKRSLEEVAAAAVEKAAGT</sequence>
<dbReference type="PANTHER" id="PTHR46157">
    <property type="entry name" value="K(+) EFFLUX ANTIPORTER 3, CHLOROPLASTIC"/>
    <property type="match status" value="1"/>
</dbReference>
<feature type="transmembrane region" description="Helical" evidence="10">
    <location>
        <begin position="323"/>
        <end position="343"/>
    </location>
</feature>
<proteinExistence type="predicted"/>
<dbReference type="Gene3D" id="1.20.1530.20">
    <property type="match status" value="1"/>
</dbReference>
<keyword evidence="2" id="KW-0813">Transport</keyword>
<comment type="subcellular location">
    <subcellularLocation>
        <location evidence="1">Endomembrane system</location>
        <topology evidence="1">Multi-pass membrane protein</topology>
    </subcellularLocation>
</comment>
<keyword evidence="3" id="KW-0050">Antiport</keyword>
<feature type="transmembrane region" description="Helical" evidence="10">
    <location>
        <begin position="85"/>
        <end position="103"/>
    </location>
</feature>
<feature type="transmembrane region" description="Helical" evidence="10">
    <location>
        <begin position="139"/>
        <end position="162"/>
    </location>
</feature>